<feature type="binding site" evidence="18">
    <location>
        <position position="51"/>
    </location>
    <ligand>
        <name>Mg(2+)</name>
        <dbReference type="ChEBI" id="CHEBI:18420"/>
    </ligand>
</feature>
<keyword evidence="6" id="KW-0378">Hydrolase</keyword>
<feature type="binding site" evidence="16">
    <location>
        <position position="129"/>
    </location>
    <ligand>
        <name>GTP</name>
        <dbReference type="ChEBI" id="CHEBI:37565"/>
    </ligand>
</feature>
<dbReference type="AlphaFoldDB" id="A0ABD3WTW5"/>
<evidence type="ECO:0000256" key="1">
    <source>
        <dbReference type="ARBA" id="ARBA00004406"/>
    </source>
</evidence>
<evidence type="ECO:0000256" key="12">
    <source>
        <dbReference type="ARBA" id="ARBA00023136"/>
    </source>
</evidence>
<keyword evidence="15" id="KW-0479">Metal-binding</keyword>
<feature type="binding site" evidence="16">
    <location>
        <position position="130"/>
    </location>
    <ligand>
        <name>GTP</name>
        <dbReference type="ChEBI" id="CHEBI:37565"/>
    </ligand>
</feature>
<feature type="binding site" evidence="16">
    <location>
        <position position="173"/>
    </location>
    <ligand>
        <name>GTP</name>
        <dbReference type="ChEBI" id="CHEBI:37565"/>
    </ligand>
</feature>
<feature type="binding site" evidence="16">
    <location>
        <position position="174"/>
    </location>
    <ligand>
        <name>GTP</name>
        <dbReference type="ChEBI" id="CHEBI:37565"/>
    </ligand>
</feature>
<evidence type="ECO:0000256" key="6">
    <source>
        <dbReference type="ARBA" id="ARBA00022801"/>
    </source>
</evidence>
<dbReference type="InterPro" id="IPR006687">
    <property type="entry name" value="Small_GTPase_SAR1"/>
</dbReference>
<evidence type="ECO:0000313" key="21">
    <source>
        <dbReference type="Proteomes" id="UP001634394"/>
    </source>
</evidence>
<evidence type="ECO:0000256" key="16">
    <source>
        <dbReference type="PIRSR" id="PIRSR606687-2"/>
    </source>
</evidence>
<dbReference type="InterPro" id="IPR027417">
    <property type="entry name" value="P-loop_NTPase"/>
</dbReference>
<sequence>MAFFWDWIKNILAYFGFGRQAKLLLIGLDNAGKSTLMDRLASGRIIQHPPTSQTRSKELRLGDITFIAYDLGGHVQARRVWRDYFPAVDGIVFLVDAADSARFQEAFIELDSILHDETITSVPILVLGNKNDKREAVEEENLSHALGLTMHRTGKDTHAQLNGRPCELFMCSVLQQQGYGTAFRWLASQVKSAT</sequence>
<dbReference type="SUPFAM" id="SSF52540">
    <property type="entry name" value="P-loop containing nucleoside triphosphate hydrolases"/>
    <property type="match status" value="1"/>
</dbReference>
<dbReference type="InterPro" id="IPR006689">
    <property type="entry name" value="Small_GTPase_ARF/SAR"/>
</dbReference>
<keyword evidence="15" id="KW-0460">Magnesium</keyword>
<evidence type="ECO:0000256" key="7">
    <source>
        <dbReference type="ARBA" id="ARBA00022824"/>
    </source>
</evidence>
<evidence type="ECO:0000256" key="13">
    <source>
        <dbReference type="ARBA" id="ARBA00037843"/>
    </source>
</evidence>
<evidence type="ECO:0000256" key="11">
    <source>
        <dbReference type="ARBA" id="ARBA00023134"/>
    </source>
</evidence>
<comment type="similarity">
    <text evidence="2 19">Belongs to the small GTPase superfamily. SAR1 family.</text>
</comment>
<feature type="binding site" evidence="16">
    <location>
        <position position="33"/>
    </location>
    <ligand>
        <name>GTP</name>
        <dbReference type="ChEBI" id="CHEBI:37565"/>
    </ligand>
</feature>
<dbReference type="GO" id="GO:0003925">
    <property type="term" value="F:G protein activity"/>
    <property type="evidence" value="ECO:0007669"/>
    <property type="project" value="UniProtKB-EC"/>
</dbReference>
<feature type="binding site" evidence="17">
    <location>
        <begin position="129"/>
        <end position="132"/>
    </location>
    <ligand>
        <name>GTP</name>
        <dbReference type="ChEBI" id="CHEBI:37565"/>
    </ligand>
</feature>
<feature type="binding site" evidence="17">
    <location>
        <begin position="27"/>
        <end position="34"/>
    </location>
    <ligand>
        <name>GTP</name>
        <dbReference type="ChEBI" id="CHEBI:37565"/>
    </ligand>
</feature>
<dbReference type="PROSITE" id="PS51422">
    <property type="entry name" value="SAR1"/>
    <property type="match status" value="1"/>
</dbReference>
<organism evidence="20 21">
    <name type="scientific">Sinanodonta woodiana</name>
    <name type="common">Chinese pond mussel</name>
    <name type="synonym">Anodonta woodiana</name>
    <dbReference type="NCBI Taxonomy" id="1069815"/>
    <lineage>
        <taxon>Eukaryota</taxon>
        <taxon>Metazoa</taxon>
        <taxon>Spiralia</taxon>
        <taxon>Lophotrochozoa</taxon>
        <taxon>Mollusca</taxon>
        <taxon>Bivalvia</taxon>
        <taxon>Autobranchia</taxon>
        <taxon>Heteroconchia</taxon>
        <taxon>Palaeoheterodonta</taxon>
        <taxon>Unionida</taxon>
        <taxon>Unionoidea</taxon>
        <taxon>Unionidae</taxon>
        <taxon>Unioninae</taxon>
        <taxon>Sinanodonta</taxon>
    </lineage>
</organism>
<evidence type="ECO:0000256" key="3">
    <source>
        <dbReference type="ARBA" id="ARBA00011984"/>
    </source>
</evidence>
<comment type="subcellular location">
    <subcellularLocation>
        <location evidence="1">Endoplasmic reticulum membrane</location>
        <topology evidence="1">Peripheral membrane protein</topology>
    </subcellularLocation>
    <subcellularLocation>
        <location evidence="13">Golgi apparatus</location>
        <location evidence="13">Golgi stack membrane</location>
        <topology evidence="13">Peripheral membrane protein</topology>
    </subcellularLocation>
</comment>
<dbReference type="PANTHER" id="PTHR45684">
    <property type="entry name" value="RE74312P"/>
    <property type="match status" value="1"/>
</dbReference>
<evidence type="ECO:0000256" key="15">
    <source>
        <dbReference type="PIRSR" id="PIRSR606687-1"/>
    </source>
</evidence>
<keyword evidence="21" id="KW-1185">Reference proteome</keyword>
<dbReference type="EMBL" id="JBJQND010000005">
    <property type="protein sequence ID" value="KAL3876678.1"/>
    <property type="molecule type" value="Genomic_DNA"/>
</dbReference>
<dbReference type="Gene3D" id="3.40.50.300">
    <property type="entry name" value="P-loop containing nucleotide triphosphate hydrolases"/>
    <property type="match status" value="1"/>
</dbReference>
<dbReference type="CDD" id="cd00879">
    <property type="entry name" value="Sar1"/>
    <property type="match status" value="1"/>
</dbReference>
<name>A0ABD3WTW5_SINWO</name>
<keyword evidence="10 19" id="KW-0333">Golgi apparatus</keyword>
<dbReference type="FunFam" id="3.40.50.300:FF:000161">
    <property type="entry name" value="Small COPII coat GTPase"/>
    <property type="match status" value="1"/>
</dbReference>
<evidence type="ECO:0000256" key="19">
    <source>
        <dbReference type="RuleBase" id="RU003926"/>
    </source>
</evidence>
<dbReference type="InterPro" id="IPR005225">
    <property type="entry name" value="Small_GTP-bd"/>
</dbReference>
<comment type="catalytic activity">
    <reaction evidence="14">
        <text>GTP + H2O = GDP + phosphate + H(+)</text>
        <dbReference type="Rhea" id="RHEA:19669"/>
        <dbReference type="ChEBI" id="CHEBI:15377"/>
        <dbReference type="ChEBI" id="CHEBI:15378"/>
        <dbReference type="ChEBI" id="CHEBI:37565"/>
        <dbReference type="ChEBI" id="CHEBI:43474"/>
        <dbReference type="ChEBI" id="CHEBI:58189"/>
        <dbReference type="EC" id="3.6.5.2"/>
    </reaction>
    <physiologicalReaction direction="left-to-right" evidence="14">
        <dbReference type="Rhea" id="RHEA:19670"/>
    </physiologicalReaction>
</comment>
<feature type="binding site" evidence="16">
    <location>
        <position position="35"/>
    </location>
    <ligand>
        <name>GTP</name>
        <dbReference type="ChEBI" id="CHEBI:37565"/>
    </ligand>
</feature>
<dbReference type="Pfam" id="PF00025">
    <property type="entry name" value="Arf"/>
    <property type="match status" value="1"/>
</dbReference>
<evidence type="ECO:0000256" key="8">
    <source>
        <dbReference type="ARBA" id="ARBA00022892"/>
    </source>
</evidence>
<feature type="binding site" evidence="16">
    <location>
        <position position="132"/>
    </location>
    <ligand>
        <name>GTP</name>
        <dbReference type="ChEBI" id="CHEBI:37565"/>
    </ligand>
</feature>
<dbReference type="GO" id="GO:0005525">
    <property type="term" value="F:GTP binding"/>
    <property type="evidence" value="ECO:0007669"/>
    <property type="project" value="UniProtKB-KW"/>
</dbReference>
<protein>
    <recommendedName>
        <fullName evidence="3">small monomeric GTPase</fullName>
        <ecNumber evidence="3">3.6.5.2</ecNumber>
    </recommendedName>
</protein>
<dbReference type="NCBIfam" id="TIGR00231">
    <property type="entry name" value="small_GTP"/>
    <property type="match status" value="1"/>
</dbReference>
<feature type="binding site" evidence="17">
    <location>
        <position position="73"/>
    </location>
    <ligand>
        <name>GTP</name>
        <dbReference type="ChEBI" id="CHEBI:37565"/>
    </ligand>
</feature>
<dbReference type="SMART" id="SM00178">
    <property type="entry name" value="SAR"/>
    <property type="match status" value="1"/>
</dbReference>
<dbReference type="SMART" id="SM00177">
    <property type="entry name" value="ARF"/>
    <property type="match status" value="1"/>
</dbReference>
<keyword evidence="9 19" id="KW-0653">Protein transport</keyword>
<feature type="binding site" evidence="18">
    <location>
        <position position="34"/>
    </location>
    <ligand>
        <name>Mg(2+)</name>
        <dbReference type="ChEBI" id="CHEBI:18420"/>
    </ligand>
</feature>
<feature type="binding site" evidence="15">
    <location>
        <position position="29"/>
    </location>
    <ligand>
        <name>Mg(2+)</name>
        <dbReference type="ChEBI" id="CHEBI:18420"/>
    </ligand>
</feature>
<evidence type="ECO:0000256" key="9">
    <source>
        <dbReference type="ARBA" id="ARBA00022927"/>
    </source>
</evidence>
<dbReference type="GO" id="GO:0015031">
    <property type="term" value="P:protein transport"/>
    <property type="evidence" value="ECO:0007669"/>
    <property type="project" value="UniProtKB-KW"/>
</dbReference>
<keyword evidence="4 19" id="KW-0813">Transport</keyword>
<evidence type="ECO:0000256" key="5">
    <source>
        <dbReference type="ARBA" id="ARBA00022741"/>
    </source>
</evidence>
<keyword evidence="7 19" id="KW-0256">Endoplasmic reticulum</keyword>
<dbReference type="GO" id="GO:0005789">
    <property type="term" value="C:endoplasmic reticulum membrane"/>
    <property type="evidence" value="ECO:0007669"/>
    <property type="project" value="UniProtKB-SubCell"/>
</dbReference>
<comment type="caution">
    <text evidence="20">The sequence shown here is derived from an EMBL/GenBank/DDBJ whole genome shotgun (WGS) entry which is preliminary data.</text>
</comment>
<dbReference type="GO" id="GO:0016192">
    <property type="term" value="P:vesicle-mediated transport"/>
    <property type="evidence" value="ECO:0007669"/>
    <property type="project" value="UniProtKB-KW"/>
</dbReference>
<evidence type="ECO:0000313" key="20">
    <source>
        <dbReference type="EMBL" id="KAL3876678.1"/>
    </source>
</evidence>
<evidence type="ECO:0000256" key="17">
    <source>
        <dbReference type="PIRSR" id="PIRSR606689-1"/>
    </source>
</evidence>
<reference evidence="20 21" key="1">
    <citation type="submission" date="2024-11" db="EMBL/GenBank/DDBJ databases">
        <title>Chromosome-level genome assembly of the freshwater bivalve Anodonta woodiana.</title>
        <authorList>
            <person name="Chen X."/>
        </authorList>
    </citation>
    <scope>NUCLEOTIDE SEQUENCE [LARGE SCALE GENOMIC DNA]</scope>
    <source>
        <strain evidence="20">MN2024</strain>
        <tissue evidence="20">Gills</tissue>
    </source>
</reference>
<dbReference type="EC" id="3.6.5.2" evidence="3"/>
<dbReference type="GO" id="GO:0032580">
    <property type="term" value="C:Golgi cisterna membrane"/>
    <property type="evidence" value="ECO:0007669"/>
    <property type="project" value="UniProtKB-SubCell"/>
</dbReference>
<evidence type="ECO:0000256" key="18">
    <source>
        <dbReference type="PIRSR" id="PIRSR606689-2"/>
    </source>
</evidence>
<keyword evidence="12" id="KW-0472">Membrane</keyword>
<dbReference type="PRINTS" id="PR00328">
    <property type="entry name" value="SAR1GTPBP"/>
</dbReference>
<keyword evidence="8 19" id="KW-0931">ER-Golgi transport</keyword>
<keyword evidence="11 17" id="KW-0342">GTP-binding</keyword>
<gene>
    <name evidence="20" type="ORF">ACJMK2_034482</name>
</gene>
<dbReference type="PROSITE" id="PS51417">
    <property type="entry name" value="ARF"/>
    <property type="match status" value="1"/>
</dbReference>
<evidence type="ECO:0000256" key="14">
    <source>
        <dbReference type="ARBA" id="ARBA00047660"/>
    </source>
</evidence>
<feature type="binding site" evidence="16">
    <location>
        <position position="30"/>
    </location>
    <ligand>
        <name>GTP</name>
        <dbReference type="ChEBI" id="CHEBI:37565"/>
    </ligand>
</feature>
<evidence type="ECO:0000256" key="4">
    <source>
        <dbReference type="ARBA" id="ARBA00022448"/>
    </source>
</evidence>
<keyword evidence="5 16" id="KW-0547">Nucleotide-binding</keyword>
<proteinExistence type="inferred from homology"/>
<accession>A0ABD3WTW5</accession>
<evidence type="ECO:0000256" key="10">
    <source>
        <dbReference type="ARBA" id="ARBA00023034"/>
    </source>
</evidence>
<feature type="binding site" evidence="16">
    <location>
        <position position="32"/>
    </location>
    <ligand>
        <name>GTP</name>
        <dbReference type="ChEBI" id="CHEBI:37565"/>
    </ligand>
</feature>
<dbReference type="Proteomes" id="UP001634394">
    <property type="component" value="Unassembled WGS sequence"/>
</dbReference>
<evidence type="ECO:0000256" key="2">
    <source>
        <dbReference type="ARBA" id="ARBA00007507"/>
    </source>
</evidence>